<feature type="compositionally biased region" description="Basic and acidic residues" evidence="2">
    <location>
        <begin position="99"/>
        <end position="118"/>
    </location>
</feature>
<feature type="coiled-coil region" evidence="1">
    <location>
        <begin position="2"/>
        <end position="51"/>
    </location>
</feature>
<organism evidence="3 4">
    <name type="scientific">Trichogramma brassicae</name>
    <dbReference type="NCBI Taxonomy" id="86971"/>
    <lineage>
        <taxon>Eukaryota</taxon>
        <taxon>Metazoa</taxon>
        <taxon>Ecdysozoa</taxon>
        <taxon>Arthropoda</taxon>
        <taxon>Hexapoda</taxon>
        <taxon>Insecta</taxon>
        <taxon>Pterygota</taxon>
        <taxon>Neoptera</taxon>
        <taxon>Endopterygota</taxon>
        <taxon>Hymenoptera</taxon>
        <taxon>Apocrita</taxon>
        <taxon>Proctotrupomorpha</taxon>
        <taxon>Chalcidoidea</taxon>
        <taxon>Trichogrammatidae</taxon>
        <taxon>Trichogramma</taxon>
    </lineage>
</organism>
<evidence type="ECO:0000313" key="4">
    <source>
        <dbReference type="Proteomes" id="UP000479190"/>
    </source>
</evidence>
<reference evidence="3 4" key="1">
    <citation type="submission" date="2020-02" db="EMBL/GenBank/DDBJ databases">
        <authorList>
            <person name="Ferguson B K."/>
        </authorList>
    </citation>
    <scope>NUCLEOTIDE SEQUENCE [LARGE SCALE GENOMIC DNA]</scope>
</reference>
<dbReference type="AlphaFoldDB" id="A0A6H5HZM6"/>
<dbReference type="Proteomes" id="UP000479190">
    <property type="component" value="Unassembled WGS sequence"/>
</dbReference>
<feature type="compositionally biased region" description="Basic and acidic residues" evidence="2">
    <location>
        <begin position="56"/>
        <end position="87"/>
    </location>
</feature>
<keyword evidence="4" id="KW-1185">Reference proteome</keyword>
<keyword evidence="1" id="KW-0175">Coiled coil</keyword>
<name>A0A6H5HZM6_9HYME</name>
<gene>
    <name evidence="3" type="ORF">TBRA_LOCUS2343</name>
</gene>
<dbReference type="OrthoDB" id="331765at2759"/>
<feature type="region of interest" description="Disordered" evidence="2">
    <location>
        <begin position="56"/>
        <end position="118"/>
    </location>
</feature>
<accession>A0A6H5HZM6</accession>
<proteinExistence type="predicted"/>
<evidence type="ECO:0000256" key="2">
    <source>
        <dbReference type="SAM" id="MobiDB-lite"/>
    </source>
</evidence>
<dbReference type="EMBL" id="CADCXV010000458">
    <property type="protein sequence ID" value="CAB0030337.1"/>
    <property type="molecule type" value="Genomic_DNA"/>
</dbReference>
<evidence type="ECO:0000256" key="1">
    <source>
        <dbReference type="SAM" id="Coils"/>
    </source>
</evidence>
<evidence type="ECO:0000313" key="3">
    <source>
        <dbReference type="EMBL" id="CAB0030337.1"/>
    </source>
</evidence>
<protein>
    <submittedName>
        <fullName evidence="3">Uncharacterized protein</fullName>
    </submittedName>
</protein>
<sequence>MFDEAIEERKKYEKRVKEEEEFEMKVVKIFNEMKTEMQRSLKEKIKAAKDERMRQIEVLDRAREGEKKVGEGGGRLEGREGHDRQSQREGLGLRRKNHERVSRRSAHLPDRQSHRGIV</sequence>